<sequence length="197" mass="19027">MNAAALLADPIVAAACHAAAALVLGLSVAPKLRDLARFQAAFAAYGLLPPAWTRTGALAFVAAEGAAALGLVLLPQSPGPALAGLAVAGLATAAVAVNLARGRRELRCGCGAAADSMPISGALLARNAGLLAVLAVAAASTSSSLAGAAGISDVAGTGMARALGTLDWAAAAFCALALLLLWLAATQLLVNAGRARG</sequence>
<evidence type="ECO:0000256" key="5">
    <source>
        <dbReference type="ARBA" id="ARBA00022692"/>
    </source>
</evidence>
<evidence type="ECO:0000313" key="10">
    <source>
        <dbReference type="EMBL" id="AOZ09607.1"/>
    </source>
</evidence>
<keyword evidence="11" id="KW-1185">Reference proteome</keyword>
<name>A0ABN4TQQ3_9BURK</name>
<comment type="pathway">
    <text evidence="3">One-carbon metabolism; methylamine degradation.</text>
</comment>
<feature type="transmembrane region" description="Helical" evidence="8">
    <location>
        <begin position="12"/>
        <end position="30"/>
    </location>
</feature>
<feature type="transmembrane region" description="Helical" evidence="8">
    <location>
        <begin position="51"/>
        <end position="74"/>
    </location>
</feature>
<evidence type="ECO:0000256" key="4">
    <source>
        <dbReference type="ARBA" id="ARBA00019078"/>
    </source>
</evidence>
<feature type="transmembrane region" description="Helical" evidence="8">
    <location>
        <begin position="168"/>
        <end position="190"/>
    </location>
</feature>
<organism evidence="10 11">
    <name type="scientific">Cupriavidus malaysiensis</name>
    <dbReference type="NCBI Taxonomy" id="367825"/>
    <lineage>
        <taxon>Bacteria</taxon>
        <taxon>Pseudomonadati</taxon>
        <taxon>Pseudomonadota</taxon>
        <taxon>Betaproteobacteria</taxon>
        <taxon>Burkholderiales</taxon>
        <taxon>Burkholderiaceae</taxon>
        <taxon>Cupriavidus</taxon>
    </lineage>
</organism>
<keyword evidence="7 8" id="KW-0472">Membrane</keyword>
<dbReference type="EMBL" id="CP017755">
    <property type="protein sequence ID" value="AOZ09607.1"/>
    <property type="molecule type" value="Genomic_DNA"/>
</dbReference>
<feature type="transmembrane region" description="Helical" evidence="8">
    <location>
        <begin position="80"/>
        <end position="100"/>
    </location>
</feature>
<protein>
    <recommendedName>
        <fullName evidence="4">Methylamine utilization protein MauE</fullName>
    </recommendedName>
</protein>
<evidence type="ECO:0000256" key="1">
    <source>
        <dbReference type="ARBA" id="ARBA00003475"/>
    </source>
</evidence>
<feature type="domain" description="Methylamine utilisation protein MauE" evidence="9">
    <location>
        <begin position="11"/>
        <end position="138"/>
    </location>
</feature>
<dbReference type="Proteomes" id="UP000177515">
    <property type="component" value="Chromosome 2"/>
</dbReference>
<gene>
    <name evidence="10" type="ORF">BKK80_28185</name>
</gene>
<dbReference type="Pfam" id="PF07291">
    <property type="entry name" value="MauE"/>
    <property type="match status" value="1"/>
</dbReference>
<evidence type="ECO:0000313" key="11">
    <source>
        <dbReference type="Proteomes" id="UP000177515"/>
    </source>
</evidence>
<reference evidence="10 11" key="1">
    <citation type="submission" date="2016-10" db="EMBL/GenBank/DDBJ databases">
        <title>Complete genome sequences of three Cupriavidus strains isolated from various Malaysian environments.</title>
        <authorList>
            <person name="Abdullah A.A.-A."/>
            <person name="Shafie N.A.H."/>
            <person name="Lau N.S."/>
        </authorList>
    </citation>
    <scope>NUCLEOTIDE SEQUENCE [LARGE SCALE GENOMIC DNA]</scope>
    <source>
        <strain evidence="10 11">USMAA1020</strain>
    </source>
</reference>
<evidence type="ECO:0000256" key="3">
    <source>
        <dbReference type="ARBA" id="ARBA00004856"/>
    </source>
</evidence>
<comment type="function">
    <text evidence="1">May be specifically involved in the processing, transport, and/or maturation of the MADH beta-subunit.</text>
</comment>
<evidence type="ECO:0000259" key="9">
    <source>
        <dbReference type="Pfam" id="PF07291"/>
    </source>
</evidence>
<accession>A0ABN4TQQ3</accession>
<keyword evidence="5 8" id="KW-0812">Transmembrane</keyword>
<feature type="transmembrane region" description="Helical" evidence="8">
    <location>
        <begin position="128"/>
        <end position="148"/>
    </location>
</feature>
<proteinExistence type="predicted"/>
<keyword evidence="6 8" id="KW-1133">Transmembrane helix</keyword>
<comment type="subcellular location">
    <subcellularLocation>
        <location evidence="2">Membrane</location>
        <topology evidence="2">Multi-pass membrane protein</topology>
    </subcellularLocation>
</comment>
<evidence type="ECO:0000256" key="7">
    <source>
        <dbReference type="ARBA" id="ARBA00023136"/>
    </source>
</evidence>
<evidence type="ECO:0000256" key="2">
    <source>
        <dbReference type="ARBA" id="ARBA00004141"/>
    </source>
</evidence>
<evidence type="ECO:0000256" key="6">
    <source>
        <dbReference type="ARBA" id="ARBA00022989"/>
    </source>
</evidence>
<dbReference type="RefSeq" id="WP_071072187.1">
    <property type="nucleotide sequence ID" value="NZ_CP017755.1"/>
</dbReference>
<dbReference type="InterPro" id="IPR009908">
    <property type="entry name" value="Methylamine_util_MauE"/>
</dbReference>
<evidence type="ECO:0000256" key="8">
    <source>
        <dbReference type="SAM" id="Phobius"/>
    </source>
</evidence>